<protein>
    <submittedName>
        <fullName evidence="3">Hermansky-Pudlak syndrome 3 protein homolog</fullName>
    </submittedName>
</protein>
<reference evidence="3" key="1">
    <citation type="submission" date="2023-03" db="EMBL/GenBank/DDBJ databases">
        <authorList>
            <person name="Steffen K."/>
            <person name="Cardenas P."/>
        </authorList>
    </citation>
    <scope>NUCLEOTIDE SEQUENCE</scope>
</reference>
<dbReference type="GO" id="GO:0005737">
    <property type="term" value="C:cytoplasm"/>
    <property type="evidence" value="ECO:0007669"/>
    <property type="project" value="TreeGrafter"/>
</dbReference>
<dbReference type="InterPro" id="IPR029437">
    <property type="entry name" value="HPS3_N"/>
</dbReference>
<dbReference type="Pfam" id="PF14761">
    <property type="entry name" value="HPS3_N"/>
    <property type="match status" value="1"/>
</dbReference>
<dbReference type="EMBL" id="CASHTH010004114">
    <property type="protein sequence ID" value="CAI8053692.1"/>
    <property type="molecule type" value="Genomic_DNA"/>
</dbReference>
<dbReference type="Proteomes" id="UP001174909">
    <property type="component" value="Unassembled WGS sequence"/>
</dbReference>
<sequence length="754" mass="81491">MVKVLPNNFTLFDSQRILSPAGEPLAITCSNELLFIAVEECMVEAYDLCTLDQLAQFRTVSPVTQIAYNAIGDCVVTLEKKHPLSHGFVRVYFKWRGLSADKPMRIRMASAVQRSLSGGRGRVAAEIVELPSDTGGSVSCLSCCEFTGRIAVAMGSLLRVFFLEKEEEEFANDPSSFSLRPSVPQASSPLSPFHSLPLPSSSPSTPNIEILLDIQTNTAQLEMVSIVGDYVAFISSNEVRVVKLSLFHSGPDPIPDYEGLGNRELQLDGGVAYEGGENSDPHSSKGAIVSDRNFILWSPSAVWEAERKASNSLGDHLTSHKSSAHCHTSDDIAVDHLTSGDRHVTPPSSNAPLVGTVHLKSITQATSEKISDRTTMEVLGPVEYVWGHPLTVKVNHASNDSRHGIPECRVLTMLYRRFSAERSSSSYLGSGLSLSGRATVSLGGVSRGQRTTQPVRVQGGRRLGGEGGWDGLHSVKLIPTFAPTSDQGPRSLVGVSCFLANRFHSYLYDVHRRCRLLSSFSFMAQSRLAYCDERLLHALSDRSVETYTSRAFQAAIGNLPRSSAVIPPLAEETDGWAEFMGVAESGGGCGSVEGEGEEGEEGAGGEGGGEPTLTEATEVYNHINCIPGSPTGSAVGSEGVKVVADLKTWLRQPIPPPSLDLTLVSTSKFIGCCYLATSRDYVIVVTKGEVETPSPSSGASWLLQSLTLRKAKTEQLWNIYILKLKSPISLYQQFMEFAETMKESSPPMRQTPPA</sequence>
<evidence type="ECO:0000259" key="2">
    <source>
        <dbReference type="Pfam" id="PF14761"/>
    </source>
</evidence>
<proteinExistence type="predicted"/>
<dbReference type="InterPro" id="IPR017216">
    <property type="entry name" value="HPS3"/>
</dbReference>
<gene>
    <name evidence="3" type="ORF">GBAR_LOCUS29341</name>
</gene>
<evidence type="ECO:0000313" key="4">
    <source>
        <dbReference type="Proteomes" id="UP001174909"/>
    </source>
</evidence>
<feature type="compositionally biased region" description="Acidic residues" evidence="1">
    <location>
        <begin position="594"/>
        <end position="603"/>
    </location>
</feature>
<feature type="domain" description="BLOC-2 complex member HPS3 N-terminal" evidence="2">
    <location>
        <begin position="9"/>
        <end position="166"/>
    </location>
</feature>
<dbReference type="PANTHER" id="PTHR28633">
    <property type="entry name" value="HERMANSKY-PUDLAK SYNDROME 3 PROTEIN"/>
    <property type="match status" value="1"/>
</dbReference>
<dbReference type="PANTHER" id="PTHR28633:SF1">
    <property type="entry name" value="BLOC-2 COMPLEX MEMBER HPS3"/>
    <property type="match status" value="1"/>
</dbReference>
<accession>A0AA35TV76</accession>
<dbReference type="AlphaFoldDB" id="A0AA35TV76"/>
<keyword evidence="4" id="KW-1185">Reference proteome</keyword>
<evidence type="ECO:0000256" key="1">
    <source>
        <dbReference type="SAM" id="MobiDB-lite"/>
    </source>
</evidence>
<evidence type="ECO:0000313" key="3">
    <source>
        <dbReference type="EMBL" id="CAI8053692.1"/>
    </source>
</evidence>
<feature type="region of interest" description="Disordered" evidence="1">
    <location>
        <begin position="588"/>
        <end position="609"/>
    </location>
</feature>
<comment type="caution">
    <text evidence="3">The sequence shown here is derived from an EMBL/GenBank/DDBJ whole genome shotgun (WGS) entry which is preliminary data.</text>
</comment>
<name>A0AA35TV76_GEOBA</name>
<organism evidence="3 4">
    <name type="scientific">Geodia barretti</name>
    <name type="common">Barrett's horny sponge</name>
    <dbReference type="NCBI Taxonomy" id="519541"/>
    <lineage>
        <taxon>Eukaryota</taxon>
        <taxon>Metazoa</taxon>
        <taxon>Porifera</taxon>
        <taxon>Demospongiae</taxon>
        <taxon>Heteroscleromorpha</taxon>
        <taxon>Tetractinellida</taxon>
        <taxon>Astrophorina</taxon>
        <taxon>Geodiidae</taxon>
        <taxon>Geodia</taxon>
    </lineage>
</organism>